<sequence>MARRAIKELYSELGLLRQELSVLQQQIRSSTRARLVLDALVPEKTGQENQPFTLSVTEAGMEMAAADKMEVKSSYSLPSSEVNRYVTEPVITATPAALVGLENLHGEFHGDLMKSQCNGEDQEELIEEIQTDPFPDMGTYIVLAPAQAAAATSPSAAPTTTTSDQAPGTEPGTDDARAGRPPLASVQEDAVPGPDIVDSAVTYA</sequence>
<gene>
    <name evidence="2" type="ORF">PCOR1329_LOCUS73620</name>
</gene>
<feature type="region of interest" description="Disordered" evidence="1">
    <location>
        <begin position="151"/>
        <end position="204"/>
    </location>
</feature>
<dbReference type="Proteomes" id="UP001189429">
    <property type="component" value="Unassembled WGS sequence"/>
</dbReference>
<evidence type="ECO:0000313" key="3">
    <source>
        <dbReference type="Proteomes" id="UP001189429"/>
    </source>
</evidence>
<organism evidence="2 3">
    <name type="scientific">Prorocentrum cordatum</name>
    <dbReference type="NCBI Taxonomy" id="2364126"/>
    <lineage>
        <taxon>Eukaryota</taxon>
        <taxon>Sar</taxon>
        <taxon>Alveolata</taxon>
        <taxon>Dinophyceae</taxon>
        <taxon>Prorocentrales</taxon>
        <taxon>Prorocentraceae</taxon>
        <taxon>Prorocentrum</taxon>
    </lineage>
</organism>
<dbReference type="EMBL" id="CAUYUJ010019925">
    <property type="protein sequence ID" value="CAK0894611.1"/>
    <property type="molecule type" value="Genomic_DNA"/>
</dbReference>
<evidence type="ECO:0000256" key="1">
    <source>
        <dbReference type="SAM" id="MobiDB-lite"/>
    </source>
</evidence>
<name>A0ABN9X5E4_9DINO</name>
<feature type="compositionally biased region" description="Low complexity" evidence="1">
    <location>
        <begin position="151"/>
        <end position="167"/>
    </location>
</feature>
<reference evidence="2" key="1">
    <citation type="submission" date="2023-10" db="EMBL/GenBank/DDBJ databases">
        <authorList>
            <person name="Chen Y."/>
            <person name="Shah S."/>
            <person name="Dougan E. K."/>
            <person name="Thang M."/>
            <person name="Chan C."/>
        </authorList>
    </citation>
    <scope>NUCLEOTIDE SEQUENCE [LARGE SCALE GENOMIC DNA]</scope>
</reference>
<proteinExistence type="predicted"/>
<accession>A0ABN9X5E4</accession>
<feature type="non-terminal residue" evidence="2">
    <location>
        <position position="204"/>
    </location>
</feature>
<evidence type="ECO:0000313" key="2">
    <source>
        <dbReference type="EMBL" id="CAK0894611.1"/>
    </source>
</evidence>
<protein>
    <submittedName>
        <fullName evidence="2">Uncharacterized protein</fullName>
    </submittedName>
</protein>
<keyword evidence="3" id="KW-1185">Reference proteome</keyword>
<comment type="caution">
    <text evidence="2">The sequence shown here is derived from an EMBL/GenBank/DDBJ whole genome shotgun (WGS) entry which is preliminary data.</text>
</comment>